<evidence type="ECO:0000259" key="2">
    <source>
        <dbReference type="Pfam" id="PF07883"/>
    </source>
</evidence>
<dbReference type="CDD" id="cd02222">
    <property type="entry name" value="cupin_TM1459-like"/>
    <property type="match status" value="1"/>
</dbReference>
<dbReference type="AlphaFoldDB" id="A0A1S6IXC2"/>
<keyword evidence="1" id="KW-0479">Metal-binding</keyword>
<sequence length="115" mass="12523">MFVSHVSKIEKIPMNAPGVSGATRQSLIGPAQGWEGWVMRQFSLSSGGHTPRHTHSWPHINYVLSGEGVLFLDGQEHKVAPGSVAYIPGGAEHQFMNKGDQELTFICIVPEEGDK</sequence>
<dbReference type="PANTHER" id="PTHR35848:SF6">
    <property type="entry name" value="CUPIN TYPE-2 DOMAIN-CONTAINING PROTEIN"/>
    <property type="match status" value="1"/>
</dbReference>
<gene>
    <name evidence="3" type="ORF">B0537_10085</name>
</gene>
<accession>A0A1S6IXC2</accession>
<feature type="domain" description="Cupin type-2" evidence="2">
    <location>
        <begin position="43"/>
        <end position="109"/>
    </location>
</feature>
<dbReference type="InterPro" id="IPR014710">
    <property type="entry name" value="RmlC-like_jellyroll"/>
</dbReference>
<reference evidence="3 4" key="1">
    <citation type="journal article" date="2016" name="Int. J. Syst. Evol. Microbiol.">
        <title>Desulfotomaculum ferrireducens sp. nov., a moderately thermophilic sulfate-reducing and dissimilatory Fe(III)-reducing bacterium isolated from compost.</title>
        <authorList>
            <person name="Yang G."/>
            <person name="Guo J."/>
            <person name="Zhuang L."/>
            <person name="Yuan Y."/>
            <person name="Zhou S."/>
        </authorList>
    </citation>
    <scope>NUCLEOTIDE SEQUENCE [LARGE SCALE GENOMIC DNA]</scope>
    <source>
        <strain evidence="3 4">GSS09</strain>
    </source>
</reference>
<evidence type="ECO:0000256" key="1">
    <source>
        <dbReference type="ARBA" id="ARBA00022723"/>
    </source>
</evidence>
<keyword evidence="4" id="KW-1185">Reference proteome</keyword>
<proteinExistence type="predicted"/>
<dbReference type="GO" id="GO:0046872">
    <property type="term" value="F:metal ion binding"/>
    <property type="evidence" value="ECO:0007669"/>
    <property type="project" value="UniProtKB-KW"/>
</dbReference>
<dbReference type="SUPFAM" id="SSF51182">
    <property type="entry name" value="RmlC-like cupins"/>
    <property type="match status" value="1"/>
</dbReference>
<dbReference type="RefSeq" id="WP_077714476.1">
    <property type="nucleotide sequence ID" value="NZ_CP019698.1"/>
</dbReference>
<dbReference type="InterPro" id="IPR051610">
    <property type="entry name" value="GPI/OXD"/>
</dbReference>
<dbReference type="PANTHER" id="PTHR35848">
    <property type="entry name" value="OXALATE-BINDING PROTEIN"/>
    <property type="match status" value="1"/>
</dbReference>
<organism evidence="3 4">
    <name type="scientific">Desulforamulus ferrireducens</name>
    <dbReference type="NCBI Taxonomy" id="1833852"/>
    <lineage>
        <taxon>Bacteria</taxon>
        <taxon>Bacillati</taxon>
        <taxon>Bacillota</taxon>
        <taxon>Clostridia</taxon>
        <taxon>Eubacteriales</taxon>
        <taxon>Peptococcaceae</taxon>
        <taxon>Desulforamulus</taxon>
    </lineage>
</organism>
<name>A0A1S6IXC2_9FIRM</name>
<dbReference type="InterPro" id="IPR011051">
    <property type="entry name" value="RmlC_Cupin_sf"/>
</dbReference>
<evidence type="ECO:0000313" key="3">
    <source>
        <dbReference type="EMBL" id="AQS59405.1"/>
    </source>
</evidence>
<protein>
    <submittedName>
        <fullName evidence="3">Cupin</fullName>
    </submittedName>
</protein>
<dbReference type="EMBL" id="CP019698">
    <property type="protein sequence ID" value="AQS59405.1"/>
    <property type="molecule type" value="Genomic_DNA"/>
</dbReference>
<dbReference type="Pfam" id="PF07883">
    <property type="entry name" value="Cupin_2"/>
    <property type="match status" value="1"/>
</dbReference>
<evidence type="ECO:0000313" key="4">
    <source>
        <dbReference type="Proteomes" id="UP000189464"/>
    </source>
</evidence>
<dbReference type="OrthoDB" id="9791297at2"/>
<dbReference type="Proteomes" id="UP000189464">
    <property type="component" value="Chromosome"/>
</dbReference>
<dbReference type="InterPro" id="IPR013096">
    <property type="entry name" value="Cupin_2"/>
</dbReference>
<dbReference type="STRING" id="1833852.B0537_10085"/>
<dbReference type="Gene3D" id="2.60.120.10">
    <property type="entry name" value="Jelly Rolls"/>
    <property type="match status" value="1"/>
</dbReference>
<dbReference type="KEGG" id="dfg:B0537_10085"/>